<organism evidence="1 2">
    <name type="scientific">Chryseolinea lacunae</name>
    <dbReference type="NCBI Taxonomy" id="2801331"/>
    <lineage>
        <taxon>Bacteria</taxon>
        <taxon>Pseudomonadati</taxon>
        <taxon>Bacteroidota</taxon>
        <taxon>Cytophagia</taxon>
        <taxon>Cytophagales</taxon>
        <taxon>Fulvivirgaceae</taxon>
        <taxon>Chryseolinea</taxon>
    </lineage>
</organism>
<reference evidence="1 2" key="1">
    <citation type="submission" date="2021-01" db="EMBL/GenBank/DDBJ databases">
        <title>Chryseolinea sp. Jin1 Genome sequencing and assembly.</title>
        <authorList>
            <person name="Kim I."/>
        </authorList>
    </citation>
    <scope>NUCLEOTIDE SEQUENCE [LARGE SCALE GENOMIC DNA]</scope>
    <source>
        <strain evidence="1 2">Jin1</strain>
    </source>
</reference>
<evidence type="ECO:0008006" key="3">
    <source>
        <dbReference type="Google" id="ProtNLM"/>
    </source>
</evidence>
<evidence type="ECO:0000313" key="2">
    <source>
        <dbReference type="Proteomes" id="UP000613030"/>
    </source>
</evidence>
<dbReference type="Proteomes" id="UP000613030">
    <property type="component" value="Unassembled WGS sequence"/>
</dbReference>
<dbReference type="Gene3D" id="2.120.10.80">
    <property type="entry name" value="Kelch-type beta propeller"/>
    <property type="match status" value="1"/>
</dbReference>
<dbReference type="InterPro" id="IPR015915">
    <property type="entry name" value="Kelch-typ_b-propeller"/>
</dbReference>
<sequence length="309" mass="34172">MRSILKVGVVVLAVISAGCQSDQAIAPLPAPDKKGEWKRLGDFPGKTGSEYVSFVVNGKAYVGLAQTSDQSKEVWEYDPAADSWTQKKDFPYEGTAEVALTIGKKGYVMVTSSAIYEYDEAADTWTFKSKLSEYTRPEIAAFAANGKGYFGTGASSEFPFQILNDFWMFDPVANTWTRKADFPGDARVMTVAFNIGDKGFMGLGITTTGTTNDLYEYDAAANRWTEKTSLPMMPGSTTFKFANFSAGHVGIHDSQNGARLYKYDLQTNEWYTDTHFASANFYGPTTFTIDTRSFVVCPDRSKEVWVFVP</sequence>
<protein>
    <recommendedName>
        <fullName evidence="3">Galactose oxidase</fullName>
    </recommendedName>
</protein>
<dbReference type="PANTHER" id="PTHR45632">
    <property type="entry name" value="LD33804P"/>
    <property type="match status" value="1"/>
</dbReference>
<dbReference type="PROSITE" id="PS51257">
    <property type="entry name" value="PROKAR_LIPOPROTEIN"/>
    <property type="match status" value="1"/>
</dbReference>
<keyword evidence="2" id="KW-1185">Reference proteome</keyword>
<comment type="caution">
    <text evidence="1">The sequence shown here is derived from an EMBL/GenBank/DDBJ whole genome shotgun (WGS) entry which is preliminary data.</text>
</comment>
<evidence type="ECO:0000313" key="1">
    <source>
        <dbReference type="EMBL" id="MBL0742724.1"/>
    </source>
</evidence>
<name>A0ABS1KTD2_9BACT</name>
<dbReference type="EMBL" id="JAERRB010000005">
    <property type="protein sequence ID" value="MBL0742724.1"/>
    <property type="molecule type" value="Genomic_DNA"/>
</dbReference>
<proteinExistence type="predicted"/>
<accession>A0ABS1KTD2</accession>
<dbReference type="SUPFAM" id="SSF117281">
    <property type="entry name" value="Kelch motif"/>
    <property type="match status" value="1"/>
</dbReference>
<dbReference type="RefSeq" id="WP_202011271.1">
    <property type="nucleotide sequence ID" value="NZ_JAERRB010000005.1"/>
</dbReference>
<gene>
    <name evidence="1" type="ORF">JI741_15975</name>
</gene>